<dbReference type="Proteomes" id="UP001497382">
    <property type="component" value="Unassembled WGS sequence"/>
</dbReference>
<feature type="compositionally biased region" description="Basic residues" evidence="1">
    <location>
        <begin position="26"/>
        <end position="71"/>
    </location>
</feature>
<accession>A0AAV1YUX7</accession>
<dbReference type="EMBL" id="CAXIEN010000005">
    <property type="protein sequence ID" value="CAL1262551.1"/>
    <property type="molecule type" value="Genomic_DNA"/>
</dbReference>
<reference evidence="3 4" key="1">
    <citation type="submission" date="2024-04" db="EMBL/GenBank/DDBJ databases">
        <authorList>
            <person name="Rising A."/>
            <person name="Reimegard J."/>
            <person name="Sonavane S."/>
            <person name="Akerstrom W."/>
            <person name="Nylinder S."/>
            <person name="Hedman E."/>
            <person name="Kallberg Y."/>
        </authorList>
    </citation>
    <scope>NUCLEOTIDE SEQUENCE [LARGE SCALE GENOMIC DNA]</scope>
</reference>
<feature type="signal peptide" evidence="2">
    <location>
        <begin position="1"/>
        <end position="22"/>
    </location>
</feature>
<feature type="chain" id="PRO_5043685061" evidence="2">
    <location>
        <begin position="23"/>
        <end position="71"/>
    </location>
</feature>
<keyword evidence="4" id="KW-1185">Reference proteome</keyword>
<comment type="caution">
    <text evidence="3">The sequence shown here is derived from an EMBL/GenBank/DDBJ whole genome shotgun (WGS) entry which is preliminary data.</text>
</comment>
<evidence type="ECO:0000256" key="2">
    <source>
        <dbReference type="SAM" id="SignalP"/>
    </source>
</evidence>
<keyword evidence="2" id="KW-0732">Signal</keyword>
<dbReference type="AlphaFoldDB" id="A0AAV1YUX7"/>
<proteinExistence type="predicted"/>
<protein>
    <submittedName>
        <fullName evidence="3">Uncharacterized protein</fullName>
    </submittedName>
</protein>
<feature type="region of interest" description="Disordered" evidence="1">
    <location>
        <begin position="23"/>
        <end position="71"/>
    </location>
</feature>
<gene>
    <name evidence="3" type="ORF">LARSCL_LOCUS1046</name>
</gene>
<organism evidence="3 4">
    <name type="scientific">Larinioides sclopetarius</name>
    <dbReference type="NCBI Taxonomy" id="280406"/>
    <lineage>
        <taxon>Eukaryota</taxon>
        <taxon>Metazoa</taxon>
        <taxon>Ecdysozoa</taxon>
        <taxon>Arthropoda</taxon>
        <taxon>Chelicerata</taxon>
        <taxon>Arachnida</taxon>
        <taxon>Araneae</taxon>
        <taxon>Araneomorphae</taxon>
        <taxon>Entelegynae</taxon>
        <taxon>Araneoidea</taxon>
        <taxon>Araneidae</taxon>
        <taxon>Larinioides</taxon>
    </lineage>
</organism>
<sequence length="71" mass="7835">MRICAIILAVLCAMLLLTGTDAAPSPRRHGGYHHRPHHGGHYPPHHGGHYPPHHGHGGHYPPRPHHGHHYG</sequence>
<name>A0AAV1YUX7_9ARAC</name>
<evidence type="ECO:0000313" key="3">
    <source>
        <dbReference type="EMBL" id="CAL1262551.1"/>
    </source>
</evidence>
<evidence type="ECO:0000256" key="1">
    <source>
        <dbReference type="SAM" id="MobiDB-lite"/>
    </source>
</evidence>
<evidence type="ECO:0000313" key="4">
    <source>
        <dbReference type="Proteomes" id="UP001497382"/>
    </source>
</evidence>